<proteinExistence type="predicted"/>
<dbReference type="EMBL" id="JACXTE010000001">
    <property type="protein sequence ID" value="MBD3707928.1"/>
    <property type="molecule type" value="Genomic_DNA"/>
</dbReference>
<accession>A0A927DLP7</accession>
<dbReference type="Proteomes" id="UP000657739">
    <property type="component" value="Unassembled WGS sequence"/>
</dbReference>
<gene>
    <name evidence="1" type="ORF">IE987_06875</name>
</gene>
<dbReference type="AlphaFoldDB" id="A0A927DLP7"/>
<reference evidence="1" key="1">
    <citation type="submission" date="2020-07" db="EMBL/GenBank/DDBJ databases">
        <title>Clinical and genomic characterization of carbapenemase-producing Enterobacterales causing secondary infections during the COVID-19 crisis at a New York City hospital.</title>
        <authorList>
            <person name="Gomez-Simmonds A."/>
            <person name="Annavajhala M.K."/>
            <person name="Uhlemann A.-C."/>
        </authorList>
    </citation>
    <scope>NUCLEOTIDE SEQUENCE</scope>
    <source>
        <strain evidence="1">NK1593</strain>
    </source>
</reference>
<protein>
    <submittedName>
        <fullName evidence="1">Uncharacterized protein</fullName>
    </submittedName>
</protein>
<sequence length="69" mass="6999">MPDLLLQFCRPGKAPAATRHKAAPCPAALRMPGLLLRFCRPGKAPAATRHKSNSVPGGAALAGAAASVL</sequence>
<name>A0A927DLP7_KLEPN</name>
<organism evidence="1 2">
    <name type="scientific">Klebsiella pneumoniae</name>
    <dbReference type="NCBI Taxonomy" id="573"/>
    <lineage>
        <taxon>Bacteria</taxon>
        <taxon>Pseudomonadati</taxon>
        <taxon>Pseudomonadota</taxon>
        <taxon>Gammaproteobacteria</taxon>
        <taxon>Enterobacterales</taxon>
        <taxon>Enterobacteriaceae</taxon>
        <taxon>Klebsiella/Raoultella group</taxon>
        <taxon>Klebsiella</taxon>
        <taxon>Klebsiella pneumoniae complex</taxon>
    </lineage>
</organism>
<evidence type="ECO:0000313" key="2">
    <source>
        <dbReference type="Proteomes" id="UP000657739"/>
    </source>
</evidence>
<evidence type="ECO:0000313" key="1">
    <source>
        <dbReference type="EMBL" id="MBD3707928.1"/>
    </source>
</evidence>
<comment type="caution">
    <text evidence="1">The sequence shown here is derived from an EMBL/GenBank/DDBJ whole genome shotgun (WGS) entry which is preliminary data.</text>
</comment>